<dbReference type="Proteomes" id="UP001060085">
    <property type="component" value="Linkage Group LG01"/>
</dbReference>
<dbReference type="EMBL" id="CM044701">
    <property type="protein sequence ID" value="KAI5680526.1"/>
    <property type="molecule type" value="Genomic_DNA"/>
</dbReference>
<accession>A0ACC0C6I4</accession>
<sequence>MLMGRRSLSVDLKEFDPEINHILKALRAQREITNTCEQIQSFYSGLDERNRQMVDSSCGGAFLHKTEDEAWDLFENLSDNSQQHVTSSRVGKSRQIGNRTLEAVVGMQQSEQKIPATATEQKNLDNSRNSQQQLKQAAVEKSAAEKFQQAEAAEFQLQLKEKSYDFFQ</sequence>
<organism evidence="1 2">
    <name type="scientific">Catharanthus roseus</name>
    <name type="common">Madagascar periwinkle</name>
    <name type="synonym">Vinca rosea</name>
    <dbReference type="NCBI Taxonomy" id="4058"/>
    <lineage>
        <taxon>Eukaryota</taxon>
        <taxon>Viridiplantae</taxon>
        <taxon>Streptophyta</taxon>
        <taxon>Embryophyta</taxon>
        <taxon>Tracheophyta</taxon>
        <taxon>Spermatophyta</taxon>
        <taxon>Magnoliopsida</taxon>
        <taxon>eudicotyledons</taxon>
        <taxon>Gunneridae</taxon>
        <taxon>Pentapetalae</taxon>
        <taxon>asterids</taxon>
        <taxon>lamiids</taxon>
        <taxon>Gentianales</taxon>
        <taxon>Apocynaceae</taxon>
        <taxon>Rauvolfioideae</taxon>
        <taxon>Vinceae</taxon>
        <taxon>Catharanthinae</taxon>
        <taxon>Catharanthus</taxon>
    </lineage>
</organism>
<name>A0ACC0C6I4_CATRO</name>
<evidence type="ECO:0000313" key="1">
    <source>
        <dbReference type="EMBL" id="KAI5680526.1"/>
    </source>
</evidence>
<gene>
    <name evidence="1" type="ORF">M9H77_01753</name>
</gene>
<protein>
    <submittedName>
        <fullName evidence="1">Uncharacterized protein</fullName>
    </submittedName>
</protein>
<reference evidence="2" key="1">
    <citation type="journal article" date="2023" name="Nat. Plants">
        <title>Single-cell RNA sequencing provides a high-resolution roadmap for understanding the multicellular compartmentation of specialized metabolism.</title>
        <authorList>
            <person name="Sun S."/>
            <person name="Shen X."/>
            <person name="Li Y."/>
            <person name="Li Y."/>
            <person name="Wang S."/>
            <person name="Li R."/>
            <person name="Zhang H."/>
            <person name="Shen G."/>
            <person name="Guo B."/>
            <person name="Wei J."/>
            <person name="Xu J."/>
            <person name="St-Pierre B."/>
            <person name="Chen S."/>
            <person name="Sun C."/>
        </authorList>
    </citation>
    <scope>NUCLEOTIDE SEQUENCE [LARGE SCALE GENOMIC DNA]</scope>
</reference>
<comment type="caution">
    <text evidence="1">The sequence shown here is derived from an EMBL/GenBank/DDBJ whole genome shotgun (WGS) entry which is preliminary data.</text>
</comment>
<keyword evidence="2" id="KW-1185">Reference proteome</keyword>
<proteinExistence type="predicted"/>
<evidence type="ECO:0000313" key="2">
    <source>
        <dbReference type="Proteomes" id="UP001060085"/>
    </source>
</evidence>